<comment type="caution">
    <text evidence="1">The sequence shown here is derived from an EMBL/GenBank/DDBJ whole genome shotgun (WGS) entry which is preliminary data.</text>
</comment>
<evidence type="ECO:0000313" key="1">
    <source>
        <dbReference type="EMBL" id="MBN7816855.1"/>
    </source>
</evidence>
<dbReference type="Proteomes" id="UP000664480">
    <property type="component" value="Unassembled WGS sequence"/>
</dbReference>
<name>A0ABS3CJB3_9BACT</name>
<proteinExistence type="predicted"/>
<sequence length="169" mass="20059">MSGAVNELELPEIITLNEYGGDFTSYLEAVYAIFKRDFIDSSPRYEGKRLALKKHPYIEGKEYTFYHFTHDGDIETDRLPNLRRLERMPFPRPLIDNSTHPYLKVWRNKRGNKERILIYHEAEAYLVVLEDRGDYILPWTAYLVEYSNRQKKLIDEYEAYIKAKTAQGN</sequence>
<evidence type="ECO:0000313" key="2">
    <source>
        <dbReference type="Proteomes" id="UP000664480"/>
    </source>
</evidence>
<dbReference type="RefSeq" id="WP_206587512.1">
    <property type="nucleotide sequence ID" value="NZ_JAFKCU010000003.1"/>
</dbReference>
<gene>
    <name evidence="1" type="ORF">J0A69_15515</name>
</gene>
<protein>
    <submittedName>
        <fullName evidence="1">Uncharacterized protein</fullName>
    </submittedName>
</protein>
<keyword evidence="2" id="KW-1185">Reference proteome</keyword>
<dbReference type="EMBL" id="JAFKCU010000003">
    <property type="protein sequence ID" value="MBN7816855.1"/>
    <property type="molecule type" value="Genomic_DNA"/>
</dbReference>
<reference evidence="1 2" key="1">
    <citation type="submission" date="2021-03" db="EMBL/GenBank/DDBJ databases">
        <title>novel species isolated from a fishpond in China.</title>
        <authorList>
            <person name="Lu H."/>
            <person name="Cai Z."/>
        </authorList>
    </citation>
    <scope>NUCLEOTIDE SEQUENCE [LARGE SCALE GENOMIC DNA]</scope>
    <source>
        <strain evidence="1 2">YJ13C</strain>
    </source>
</reference>
<accession>A0ABS3CJB3</accession>
<organism evidence="1 2">
    <name type="scientific">Algoriphagus pacificus</name>
    <dbReference type="NCBI Taxonomy" id="2811234"/>
    <lineage>
        <taxon>Bacteria</taxon>
        <taxon>Pseudomonadati</taxon>
        <taxon>Bacteroidota</taxon>
        <taxon>Cytophagia</taxon>
        <taxon>Cytophagales</taxon>
        <taxon>Cyclobacteriaceae</taxon>
        <taxon>Algoriphagus</taxon>
    </lineage>
</organism>